<gene>
    <name evidence="9" type="ORF">BCR33DRAFT_698809</name>
</gene>
<evidence type="ECO:0000256" key="1">
    <source>
        <dbReference type="ARBA" id="ARBA00022723"/>
    </source>
</evidence>
<dbReference type="SMART" id="SM00184">
    <property type="entry name" value="RING"/>
    <property type="match status" value="1"/>
</dbReference>
<protein>
    <submittedName>
        <fullName evidence="9">Zf-CHY-domain-containing protein</fullName>
    </submittedName>
</protein>
<dbReference type="EMBL" id="MCGO01000029">
    <property type="protein sequence ID" value="ORY42327.1"/>
    <property type="molecule type" value="Genomic_DNA"/>
</dbReference>
<dbReference type="GO" id="GO:0005634">
    <property type="term" value="C:nucleus"/>
    <property type="evidence" value="ECO:0007669"/>
    <property type="project" value="TreeGrafter"/>
</dbReference>
<comment type="caution">
    <text evidence="9">The sequence shown here is derived from an EMBL/GenBank/DDBJ whole genome shotgun (WGS) entry which is preliminary data.</text>
</comment>
<dbReference type="InterPro" id="IPR013083">
    <property type="entry name" value="Znf_RING/FYVE/PHD"/>
</dbReference>
<dbReference type="PANTHER" id="PTHR21319">
    <property type="entry name" value="RING FINGER AND CHY ZINC FINGER DOMAIN-CONTAINING PROTEIN 1"/>
    <property type="match status" value="1"/>
</dbReference>
<reference evidence="9 10" key="1">
    <citation type="submission" date="2016-07" db="EMBL/GenBank/DDBJ databases">
        <title>Pervasive Adenine N6-methylation of Active Genes in Fungi.</title>
        <authorList>
            <consortium name="DOE Joint Genome Institute"/>
            <person name="Mondo S.J."/>
            <person name="Dannebaum R.O."/>
            <person name="Kuo R.C."/>
            <person name="Labutti K."/>
            <person name="Haridas S."/>
            <person name="Kuo A."/>
            <person name="Salamov A."/>
            <person name="Ahrendt S.R."/>
            <person name="Lipzen A."/>
            <person name="Sullivan W."/>
            <person name="Andreopoulos W.B."/>
            <person name="Clum A."/>
            <person name="Lindquist E."/>
            <person name="Daum C."/>
            <person name="Ramamoorthy G.K."/>
            <person name="Gryganskyi A."/>
            <person name="Culley D."/>
            <person name="Magnuson J.K."/>
            <person name="James T.Y."/>
            <person name="O'Malley M.A."/>
            <person name="Stajich J.E."/>
            <person name="Spatafora J.W."/>
            <person name="Visel A."/>
            <person name="Grigoriev I.V."/>
        </authorList>
    </citation>
    <scope>NUCLEOTIDE SEQUENCE [LARGE SCALE GENOMIC DNA]</scope>
    <source>
        <strain evidence="9 10">JEL800</strain>
    </source>
</reference>
<dbReference type="PROSITE" id="PS51270">
    <property type="entry name" value="ZF_CTCHY"/>
    <property type="match status" value="1"/>
</dbReference>
<feature type="region of interest" description="Disordered" evidence="5">
    <location>
        <begin position="397"/>
        <end position="419"/>
    </location>
</feature>
<evidence type="ECO:0000256" key="3">
    <source>
        <dbReference type="ARBA" id="ARBA00022833"/>
    </source>
</evidence>
<evidence type="ECO:0000259" key="6">
    <source>
        <dbReference type="PROSITE" id="PS50089"/>
    </source>
</evidence>
<dbReference type="Gene3D" id="3.30.40.10">
    <property type="entry name" value="Zinc/RING finger domain, C3HC4 (zinc finger)"/>
    <property type="match status" value="1"/>
</dbReference>
<evidence type="ECO:0000256" key="4">
    <source>
        <dbReference type="PROSITE-ProRule" id="PRU00601"/>
    </source>
</evidence>
<proteinExistence type="predicted"/>
<dbReference type="InterPro" id="IPR037274">
    <property type="entry name" value="Znf_CHY_sf"/>
</dbReference>
<keyword evidence="3" id="KW-0862">Zinc</keyword>
<evidence type="ECO:0000259" key="8">
    <source>
        <dbReference type="PROSITE" id="PS51270"/>
    </source>
</evidence>
<feature type="domain" description="RING-type" evidence="6">
    <location>
        <begin position="183"/>
        <end position="224"/>
    </location>
</feature>
<dbReference type="SUPFAM" id="SSF161219">
    <property type="entry name" value="CHY zinc finger-like"/>
    <property type="match status" value="1"/>
</dbReference>
<dbReference type="OrthoDB" id="411372at2759"/>
<name>A0A1Y2C621_9FUNG</name>
<dbReference type="SUPFAM" id="SSF57850">
    <property type="entry name" value="RING/U-box"/>
    <property type="match status" value="1"/>
</dbReference>
<dbReference type="Pfam" id="PF14599">
    <property type="entry name" value="zinc_ribbon_6"/>
    <property type="match status" value="1"/>
</dbReference>
<sequence>MTSQWSNRQRRHSSRSIGASNKLDNKTEDFGIVTVADTEVSFHDKDRTVIGCKHYQRSCKLQAHCCGKWYPCRFCHDEVSDHNIIRNLTVTMMCMFCKTVQPSAQVCINPDCQKAVSKYYCKECKLWDNDPRKNIYHCYDCGICRIGKGLGIDYFHCKKCNVCMAISLKGKHKCIERNLESDCPICGEYMFTSTTTVIFMPCGHCIHYKCHQEYIQTSYQCPTCFKSLANMTEYFRRIDAMLAQHQMPPEYNNSYSYVYCNDCEKKCHAKFHFLYHKCIFCRGYNTKILQTLEVKDGVTLDSLNEALSPTIATAPSGEGVSSQSGTDVAGLGELMRQESVQSIRHISSATPGFSTSNTSVLSAATGLSTTSMYASLTNAASVTGAGGVSRLTVEEEEVLGSGSGHTRPVSTESAMDTSSPGGSLYSIHFLF</sequence>
<feature type="region of interest" description="Disordered" evidence="5">
    <location>
        <begin position="1"/>
        <end position="20"/>
    </location>
</feature>
<dbReference type="PANTHER" id="PTHR21319:SF0">
    <property type="entry name" value="AND RING FINGER DOMAIN PROTEIN, PUTATIVE (AFU_ORTHOLOGUE AFUA_1G08900)-RELATED"/>
    <property type="match status" value="1"/>
</dbReference>
<dbReference type="InterPro" id="IPR039512">
    <property type="entry name" value="RCHY1_zinc-ribbon"/>
</dbReference>
<evidence type="ECO:0000313" key="10">
    <source>
        <dbReference type="Proteomes" id="UP000193642"/>
    </source>
</evidence>
<dbReference type="Gene3D" id="2.20.28.10">
    <property type="match status" value="1"/>
</dbReference>
<organism evidence="9 10">
    <name type="scientific">Rhizoclosmatium globosum</name>
    <dbReference type="NCBI Taxonomy" id="329046"/>
    <lineage>
        <taxon>Eukaryota</taxon>
        <taxon>Fungi</taxon>
        <taxon>Fungi incertae sedis</taxon>
        <taxon>Chytridiomycota</taxon>
        <taxon>Chytridiomycota incertae sedis</taxon>
        <taxon>Chytridiomycetes</taxon>
        <taxon>Chytridiales</taxon>
        <taxon>Chytriomycetaceae</taxon>
        <taxon>Rhizoclosmatium</taxon>
    </lineage>
</organism>
<dbReference type="PROSITE" id="PS51266">
    <property type="entry name" value="ZF_CHY"/>
    <property type="match status" value="1"/>
</dbReference>
<dbReference type="Pfam" id="PF13639">
    <property type="entry name" value="zf-RING_2"/>
    <property type="match status" value="1"/>
</dbReference>
<dbReference type="GO" id="GO:0016567">
    <property type="term" value="P:protein ubiquitination"/>
    <property type="evidence" value="ECO:0007669"/>
    <property type="project" value="TreeGrafter"/>
</dbReference>
<keyword evidence="2 4" id="KW-0863">Zinc-finger</keyword>
<evidence type="ECO:0000256" key="2">
    <source>
        <dbReference type="ARBA" id="ARBA00022771"/>
    </source>
</evidence>
<evidence type="ECO:0000256" key="5">
    <source>
        <dbReference type="SAM" id="MobiDB-lite"/>
    </source>
</evidence>
<dbReference type="AlphaFoldDB" id="A0A1Y2C621"/>
<dbReference type="InterPro" id="IPR037275">
    <property type="entry name" value="Znf_CTCHY_sf"/>
</dbReference>
<dbReference type="Pfam" id="PF05495">
    <property type="entry name" value="zf-CHY"/>
    <property type="match status" value="1"/>
</dbReference>
<dbReference type="PROSITE" id="PS50089">
    <property type="entry name" value="ZF_RING_2"/>
    <property type="match status" value="1"/>
</dbReference>
<dbReference type="InterPro" id="IPR017921">
    <property type="entry name" value="Znf_CTCHY"/>
</dbReference>
<dbReference type="CDD" id="cd16464">
    <property type="entry name" value="RING-H2_Pirh2-like"/>
    <property type="match status" value="1"/>
</dbReference>
<feature type="domain" description="CTCHY-type" evidence="8">
    <location>
        <begin position="116"/>
        <end position="182"/>
    </location>
</feature>
<keyword evidence="1" id="KW-0479">Metal-binding</keyword>
<keyword evidence="10" id="KW-1185">Reference proteome</keyword>
<feature type="domain" description="CHY-type" evidence="7">
    <location>
        <begin position="45"/>
        <end position="114"/>
    </location>
</feature>
<dbReference type="GO" id="GO:0008270">
    <property type="term" value="F:zinc ion binding"/>
    <property type="evidence" value="ECO:0007669"/>
    <property type="project" value="UniProtKB-KW"/>
</dbReference>
<dbReference type="InterPro" id="IPR008913">
    <property type="entry name" value="Znf_CHY"/>
</dbReference>
<evidence type="ECO:0000259" key="7">
    <source>
        <dbReference type="PROSITE" id="PS51266"/>
    </source>
</evidence>
<dbReference type="GO" id="GO:0061630">
    <property type="term" value="F:ubiquitin protein ligase activity"/>
    <property type="evidence" value="ECO:0007669"/>
    <property type="project" value="TreeGrafter"/>
</dbReference>
<evidence type="ECO:0000313" key="9">
    <source>
        <dbReference type="EMBL" id="ORY42327.1"/>
    </source>
</evidence>
<feature type="compositionally biased region" description="Polar residues" evidence="5">
    <location>
        <begin position="408"/>
        <end position="419"/>
    </location>
</feature>
<dbReference type="InterPro" id="IPR001841">
    <property type="entry name" value="Znf_RING"/>
</dbReference>
<dbReference type="Proteomes" id="UP000193642">
    <property type="component" value="Unassembled WGS sequence"/>
</dbReference>
<accession>A0A1Y2C621</accession>
<dbReference type="GO" id="GO:0006511">
    <property type="term" value="P:ubiquitin-dependent protein catabolic process"/>
    <property type="evidence" value="ECO:0007669"/>
    <property type="project" value="TreeGrafter"/>
</dbReference>
<dbReference type="STRING" id="329046.A0A1Y2C621"/>
<dbReference type="SUPFAM" id="SSF161245">
    <property type="entry name" value="Zinc hairpin stack"/>
    <property type="match status" value="1"/>
</dbReference>